<name>A0AC55CTZ7_ECHTE</name>
<dbReference type="RefSeq" id="XP_045142963.1">
    <property type="nucleotide sequence ID" value="XM_045287028.1"/>
</dbReference>
<protein>
    <submittedName>
        <fullName evidence="2">Interferon-induced, double-stranded RNA-activated protein kinase</fullName>
    </submittedName>
</protein>
<gene>
    <name evidence="2" type="primary">EIF2AK2</name>
</gene>
<organism evidence="1 2">
    <name type="scientific">Echinops telfairi</name>
    <name type="common">Lesser hedgehog tenrec</name>
    <dbReference type="NCBI Taxonomy" id="9371"/>
    <lineage>
        <taxon>Eukaryota</taxon>
        <taxon>Metazoa</taxon>
        <taxon>Chordata</taxon>
        <taxon>Craniata</taxon>
        <taxon>Vertebrata</taxon>
        <taxon>Euteleostomi</taxon>
        <taxon>Mammalia</taxon>
        <taxon>Eutheria</taxon>
        <taxon>Afrotheria</taxon>
        <taxon>Tenrecidae</taxon>
        <taxon>Tenrecinae</taxon>
        <taxon>Echinops</taxon>
    </lineage>
</organism>
<evidence type="ECO:0000313" key="2">
    <source>
        <dbReference type="RefSeq" id="XP_045142963.1"/>
    </source>
</evidence>
<keyword evidence="2" id="KW-0808">Transferase</keyword>
<sequence length="467" mass="52913">MEMASDLSPGFFMEELNKYRQKNNVALTYHELSNEGPPHDLRKDVSSLSLPSTDTSEGNFIGIINRISQKEALSVNYEPCCKAELKESEVNSSLRFHYRCKIGQRTYGIGSGSTKQEAKQLAAKIAYNEIKAEKNLAKTDSLSSGCDLNASSCSNSFSSLASSFTSDSPFENGISTNGSEQKHSSDSFKAQASSSLSSGRNLQRQVKRNLAPVFNFFKAEAKKYTVDSRFVKDFTEIEPIGSGGYGQVFKAKHRIDQKTYVIKRVKYRDEYLSKTKCLFIQMEYCDKGTLEQWINDKRGKKSDKDLVLNLFEQITRGVNYIHSKQLIHRDLKPGNIFLVHTNQIKIGDFGLVTSMEHDEQRTAERGTPRYMSPEQSSSQQYGNEVDIFALGLILAEILYICPTIQETVKIFNDLRKGVFPDVFDDKEKGLLRKLLSPEPKRRLTAPEILKTLRDWESSPAEKRHNTY</sequence>
<keyword evidence="2" id="KW-0418">Kinase</keyword>
<keyword evidence="1" id="KW-1185">Reference proteome</keyword>
<dbReference type="Proteomes" id="UP000694863">
    <property type="component" value="Unplaced"/>
</dbReference>
<accession>A0AC55CTZ7</accession>
<evidence type="ECO:0000313" key="1">
    <source>
        <dbReference type="Proteomes" id="UP000694863"/>
    </source>
</evidence>
<proteinExistence type="predicted"/>
<reference evidence="2" key="1">
    <citation type="submission" date="2025-08" db="UniProtKB">
        <authorList>
            <consortium name="RefSeq"/>
        </authorList>
    </citation>
    <scope>IDENTIFICATION</scope>
</reference>